<feature type="transmembrane region" description="Helical" evidence="6">
    <location>
        <begin position="212"/>
        <end position="232"/>
    </location>
</feature>
<evidence type="ECO:0000256" key="6">
    <source>
        <dbReference type="SAM" id="Phobius"/>
    </source>
</evidence>
<feature type="transmembrane region" description="Helical" evidence="6">
    <location>
        <begin position="433"/>
        <end position="454"/>
    </location>
</feature>
<dbReference type="PANTHER" id="PTHR43243:SF36">
    <property type="entry name" value="CATIONIC AMINO ACID TRANSPORTER C-TERMINAL DOMAIN-CONTAINING PROTEIN"/>
    <property type="match status" value="1"/>
</dbReference>
<feature type="transmembrane region" description="Helical" evidence="6">
    <location>
        <begin position="499"/>
        <end position="518"/>
    </location>
</feature>
<dbReference type="EMBL" id="MDYQ01000028">
    <property type="protein sequence ID" value="PRP86621.1"/>
    <property type="molecule type" value="Genomic_DNA"/>
</dbReference>
<evidence type="ECO:0000256" key="1">
    <source>
        <dbReference type="ARBA" id="ARBA00004141"/>
    </source>
</evidence>
<evidence type="ECO:0000256" key="5">
    <source>
        <dbReference type="SAM" id="MobiDB-lite"/>
    </source>
</evidence>
<protein>
    <recommendedName>
        <fullName evidence="7">Cationic amino acid transporter C-terminal domain-containing protein</fullName>
    </recommendedName>
</protein>
<keyword evidence="4 6" id="KW-0472">Membrane</keyword>
<feature type="transmembrane region" description="Helical" evidence="6">
    <location>
        <begin position="470"/>
        <end position="487"/>
    </location>
</feature>
<accession>A0A2P6NRP9</accession>
<feature type="transmembrane region" description="Helical" evidence="6">
    <location>
        <begin position="357"/>
        <end position="379"/>
    </location>
</feature>
<feature type="region of interest" description="Disordered" evidence="5">
    <location>
        <begin position="15"/>
        <end position="35"/>
    </location>
</feature>
<gene>
    <name evidence="8" type="ORF">PROFUN_05100</name>
</gene>
<dbReference type="Gene3D" id="1.20.1740.10">
    <property type="entry name" value="Amino acid/polyamine transporter I"/>
    <property type="match status" value="1"/>
</dbReference>
<evidence type="ECO:0000256" key="2">
    <source>
        <dbReference type="ARBA" id="ARBA00022692"/>
    </source>
</evidence>
<feature type="transmembrane region" description="Helical" evidence="6">
    <location>
        <begin position="530"/>
        <end position="551"/>
    </location>
</feature>
<feature type="transmembrane region" description="Helical" evidence="6">
    <location>
        <begin position="557"/>
        <end position="577"/>
    </location>
</feature>
<dbReference type="STRING" id="1890364.A0A2P6NRP9"/>
<feature type="compositionally biased region" description="Basic and acidic residues" evidence="5">
    <location>
        <begin position="16"/>
        <end position="31"/>
    </location>
</feature>
<evidence type="ECO:0000259" key="7">
    <source>
        <dbReference type="Pfam" id="PF13906"/>
    </source>
</evidence>
<feature type="transmembrane region" description="Helical" evidence="6">
    <location>
        <begin position="118"/>
        <end position="141"/>
    </location>
</feature>
<feature type="transmembrane region" description="Helical" evidence="6">
    <location>
        <begin position="147"/>
        <end position="166"/>
    </location>
</feature>
<evidence type="ECO:0000256" key="4">
    <source>
        <dbReference type="ARBA" id="ARBA00023136"/>
    </source>
</evidence>
<dbReference type="InterPro" id="IPR002293">
    <property type="entry name" value="AA/rel_permease1"/>
</dbReference>
<feature type="domain" description="Cationic amino acid transporter C-terminal" evidence="7">
    <location>
        <begin position="530"/>
        <end position="580"/>
    </location>
</feature>
<comment type="caution">
    <text evidence="8">The sequence shown here is derived from an EMBL/GenBank/DDBJ whole genome shotgun (WGS) entry which is preliminary data.</text>
</comment>
<feature type="transmembrane region" description="Helical" evidence="6">
    <location>
        <begin position="408"/>
        <end position="427"/>
    </location>
</feature>
<feature type="transmembrane region" description="Helical" evidence="6">
    <location>
        <begin position="173"/>
        <end position="192"/>
    </location>
</feature>
<dbReference type="AlphaFoldDB" id="A0A2P6NRP9"/>
<dbReference type="OrthoDB" id="5982228at2759"/>
<dbReference type="InterPro" id="IPR029485">
    <property type="entry name" value="CAT_C"/>
</dbReference>
<dbReference type="GO" id="GO:0005886">
    <property type="term" value="C:plasma membrane"/>
    <property type="evidence" value="ECO:0007669"/>
    <property type="project" value="TreeGrafter"/>
</dbReference>
<keyword evidence="2 6" id="KW-0812">Transmembrane</keyword>
<name>A0A2P6NRP9_9EUKA</name>
<keyword evidence="9" id="KW-1185">Reference proteome</keyword>
<dbReference type="PIRSF" id="PIRSF006060">
    <property type="entry name" value="AA_transporter"/>
    <property type="match status" value="1"/>
</dbReference>
<feature type="compositionally biased region" description="Basic and acidic residues" evidence="5">
    <location>
        <begin position="602"/>
        <end position="622"/>
    </location>
</feature>
<dbReference type="Proteomes" id="UP000241769">
    <property type="component" value="Unassembled WGS sequence"/>
</dbReference>
<dbReference type="GO" id="GO:0015171">
    <property type="term" value="F:amino acid transmembrane transporter activity"/>
    <property type="evidence" value="ECO:0007669"/>
    <property type="project" value="TreeGrafter"/>
</dbReference>
<dbReference type="Pfam" id="PF13906">
    <property type="entry name" value="AA_permease_C"/>
    <property type="match status" value="1"/>
</dbReference>
<keyword evidence="3 6" id="KW-1133">Transmembrane helix</keyword>
<dbReference type="FunCoup" id="A0A2P6NRP9">
    <property type="interactions" value="11"/>
</dbReference>
<feature type="transmembrane region" description="Helical" evidence="6">
    <location>
        <begin position="270"/>
        <end position="292"/>
    </location>
</feature>
<proteinExistence type="predicted"/>
<feature type="region of interest" description="Disordered" evidence="5">
    <location>
        <begin position="595"/>
        <end position="622"/>
    </location>
</feature>
<feature type="transmembrane region" description="Helical" evidence="6">
    <location>
        <begin position="89"/>
        <end position="106"/>
    </location>
</feature>
<evidence type="ECO:0000313" key="9">
    <source>
        <dbReference type="Proteomes" id="UP000241769"/>
    </source>
</evidence>
<evidence type="ECO:0000256" key="3">
    <source>
        <dbReference type="ARBA" id="ARBA00022989"/>
    </source>
</evidence>
<sequence length="622" mass="68645">MSVSNPTFSQLLANTVDERSASKPHSEKKMESTPLMGQGQLRRRYWSAYSAKSFFRKQDLQSVLTTERGGDNEVQDRNQLSRTLSVWDLMFYGLAATLGTGIFVTVGQVAQSNAGPSVALSFVFAGIASFFSALCYSEFAVRIPVSGSAYSFAYISLGEVVGWFIGWNLTLEYAISASAVAGGWTLYLIAAVESLNGQMPWILQQHFINDYITISPLSLIIVALCTLILLFGMKESAKFNLVITVINIGVILFFIIYGSFFVETKNLQNFFPYGLSGTWSGVGVVFFSYIGFDSVSTLAAEVKRPDRDLPIGIMGTLTIVTLFYVAVAIVLTGMVPYMHINPDAPLAAAFAYAHRGWASTLIAIGSVTTITATTLTSLVGQPRIFFQMANDGLMFPIFAKTNSKGAPVYGTLITGAISGLIALFFNLKILLDMISIGTLLAFTVVCAGVIILRFQPISPSHPNRKSNRTVYMIIAFFFACLLFASRGKVSFPVTDTWNYVLWGVYFLPVVITFIPLCFLKEDPEAPAIAFKTPLVPLIPCIGIFMNVWFIMSLSFDSIIRLLIWTSIGMAIYLFYGIHHSKLAERDRSVMALKTPQASHKSHHEDEEKPINIISNEDKREYE</sequence>
<evidence type="ECO:0000313" key="8">
    <source>
        <dbReference type="EMBL" id="PRP86621.1"/>
    </source>
</evidence>
<feature type="transmembrane region" description="Helical" evidence="6">
    <location>
        <begin position="313"/>
        <end position="337"/>
    </location>
</feature>
<reference evidence="8 9" key="1">
    <citation type="journal article" date="2018" name="Genome Biol. Evol.">
        <title>Multiple Roots of Fruiting Body Formation in Amoebozoa.</title>
        <authorList>
            <person name="Hillmann F."/>
            <person name="Forbes G."/>
            <person name="Novohradska S."/>
            <person name="Ferling I."/>
            <person name="Riege K."/>
            <person name="Groth M."/>
            <person name="Westermann M."/>
            <person name="Marz M."/>
            <person name="Spaller T."/>
            <person name="Winckler T."/>
            <person name="Schaap P."/>
            <person name="Glockner G."/>
        </authorList>
    </citation>
    <scope>NUCLEOTIDE SEQUENCE [LARGE SCALE GENOMIC DNA]</scope>
    <source>
        <strain evidence="8 9">Jena</strain>
    </source>
</reference>
<dbReference type="InParanoid" id="A0A2P6NRP9"/>
<feature type="transmembrane region" description="Helical" evidence="6">
    <location>
        <begin position="239"/>
        <end position="258"/>
    </location>
</feature>
<organism evidence="8 9">
    <name type="scientific">Planoprotostelium fungivorum</name>
    <dbReference type="NCBI Taxonomy" id="1890364"/>
    <lineage>
        <taxon>Eukaryota</taxon>
        <taxon>Amoebozoa</taxon>
        <taxon>Evosea</taxon>
        <taxon>Variosea</taxon>
        <taxon>Cavosteliida</taxon>
        <taxon>Cavosteliaceae</taxon>
        <taxon>Planoprotostelium</taxon>
    </lineage>
</organism>
<dbReference type="Pfam" id="PF13520">
    <property type="entry name" value="AA_permease_2"/>
    <property type="match status" value="1"/>
</dbReference>
<comment type="subcellular location">
    <subcellularLocation>
        <location evidence="1">Membrane</location>
        <topology evidence="1">Multi-pass membrane protein</topology>
    </subcellularLocation>
</comment>
<dbReference type="PANTHER" id="PTHR43243">
    <property type="entry name" value="INNER MEMBRANE TRANSPORTER YGJI-RELATED"/>
    <property type="match status" value="1"/>
</dbReference>